<gene>
    <name evidence="2" type="ORF">HK099_001740</name>
</gene>
<accession>A0AAD5Y1Q7</accession>
<name>A0AAD5Y1Q7_9FUNG</name>
<keyword evidence="3" id="KW-1185">Reference proteome</keyword>
<evidence type="ECO:0000313" key="3">
    <source>
        <dbReference type="Proteomes" id="UP001211065"/>
    </source>
</evidence>
<reference evidence="2" key="1">
    <citation type="submission" date="2020-05" db="EMBL/GenBank/DDBJ databases">
        <title>Phylogenomic resolution of chytrid fungi.</title>
        <authorList>
            <person name="Stajich J.E."/>
            <person name="Amses K."/>
            <person name="Simmons R."/>
            <person name="Seto K."/>
            <person name="Myers J."/>
            <person name="Bonds A."/>
            <person name="Quandt C.A."/>
            <person name="Barry K."/>
            <person name="Liu P."/>
            <person name="Grigoriev I."/>
            <person name="Longcore J.E."/>
            <person name="James T.Y."/>
        </authorList>
    </citation>
    <scope>NUCLEOTIDE SEQUENCE</scope>
    <source>
        <strain evidence="2">JEL0476</strain>
    </source>
</reference>
<feature type="compositionally biased region" description="Polar residues" evidence="1">
    <location>
        <begin position="216"/>
        <end position="226"/>
    </location>
</feature>
<dbReference type="EMBL" id="JADGJW010000152">
    <property type="protein sequence ID" value="KAJ3222934.1"/>
    <property type="molecule type" value="Genomic_DNA"/>
</dbReference>
<protein>
    <submittedName>
        <fullName evidence="2">Uncharacterized protein</fullName>
    </submittedName>
</protein>
<organism evidence="2 3">
    <name type="scientific">Clydaea vesicula</name>
    <dbReference type="NCBI Taxonomy" id="447962"/>
    <lineage>
        <taxon>Eukaryota</taxon>
        <taxon>Fungi</taxon>
        <taxon>Fungi incertae sedis</taxon>
        <taxon>Chytridiomycota</taxon>
        <taxon>Chytridiomycota incertae sedis</taxon>
        <taxon>Chytridiomycetes</taxon>
        <taxon>Lobulomycetales</taxon>
        <taxon>Lobulomycetaceae</taxon>
        <taxon>Clydaea</taxon>
    </lineage>
</organism>
<sequence>MSHPNYKNVEVNQLTIEQQRQLLLSISPQQHPQLPITTTLNPSAAFQQHFNAGQYSPVNINQLQASFNQISQPTTSLLNLQPPLLNFNQQSPVVNNLNSNYLMPQINLMSQQQPQYPQQLQQQLLMQQQNPNIRNNQNYQQQVLPNQNLPKPSIPVVPNYSMGNSPQQRHSPHTMNSTYHRGAGLPGSQANLNMQQAYYMQQQQNRNISYQAGNQVRTNSTGSRTPISGGAPPRLSGTPISKPVGPFRTAEEIKHHEEIKLKIKNSLIADQQRTIQQKQHLSAAFENIEDAKMKLLSFHIFNYPHQNPQRKTKRVETDDGKVTEELIDEFEGIKLKTKSLYERFFNLNMVNFEELNMKRLNEKIFKEGEALFEQERLKEKAALNFQQ</sequence>
<evidence type="ECO:0000256" key="1">
    <source>
        <dbReference type="SAM" id="MobiDB-lite"/>
    </source>
</evidence>
<evidence type="ECO:0000313" key="2">
    <source>
        <dbReference type="EMBL" id="KAJ3222934.1"/>
    </source>
</evidence>
<dbReference type="AlphaFoldDB" id="A0AAD5Y1Q7"/>
<proteinExistence type="predicted"/>
<comment type="caution">
    <text evidence="2">The sequence shown here is derived from an EMBL/GenBank/DDBJ whole genome shotgun (WGS) entry which is preliminary data.</text>
</comment>
<feature type="region of interest" description="Disordered" evidence="1">
    <location>
        <begin position="216"/>
        <end position="244"/>
    </location>
</feature>
<dbReference type="Proteomes" id="UP001211065">
    <property type="component" value="Unassembled WGS sequence"/>
</dbReference>